<protein>
    <recommendedName>
        <fullName evidence="1">DUF6438 domain-containing protein</fullName>
    </recommendedName>
</protein>
<proteinExistence type="predicted"/>
<organism evidence="2 3">
    <name type="scientific">Mucilaginibacter conchicola</name>
    <dbReference type="NCBI Taxonomy" id="2303333"/>
    <lineage>
        <taxon>Bacteria</taxon>
        <taxon>Pseudomonadati</taxon>
        <taxon>Bacteroidota</taxon>
        <taxon>Sphingobacteriia</taxon>
        <taxon>Sphingobacteriales</taxon>
        <taxon>Sphingobacteriaceae</taxon>
        <taxon>Mucilaginibacter</taxon>
    </lineage>
</organism>
<dbReference type="RefSeq" id="WP_117392356.1">
    <property type="nucleotide sequence ID" value="NZ_QWDC01000002.1"/>
</dbReference>
<dbReference type="AlphaFoldDB" id="A0A372NVK6"/>
<sequence>MKHYLMLLVPIVLLWSCHDSKQRNNEITKIEIATGSCFGPCQLTIVSIDKDLNYNYFGGETSFALPDGVVEKEKLRGYFTSKISRSYWDSLNVMLENINYKILDSSYQHSVDDQSLEILIHCSNKTKHIVAQSASLPDSVSDAFYSIIKSYKTVKPKPVKGSLKFELKVEGLAPMPATDHVQFLPPDKTD</sequence>
<evidence type="ECO:0000259" key="1">
    <source>
        <dbReference type="Pfam" id="PF20033"/>
    </source>
</evidence>
<dbReference type="Proteomes" id="UP000264217">
    <property type="component" value="Unassembled WGS sequence"/>
</dbReference>
<dbReference type="EMBL" id="QWDC01000002">
    <property type="protein sequence ID" value="RFZ92647.1"/>
    <property type="molecule type" value="Genomic_DNA"/>
</dbReference>
<feature type="domain" description="DUF6438" evidence="1">
    <location>
        <begin position="29"/>
        <end position="147"/>
    </location>
</feature>
<gene>
    <name evidence="2" type="ORF">D0C36_14640</name>
</gene>
<name>A0A372NVK6_9SPHI</name>
<dbReference type="Pfam" id="PF20033">
    <property type="entry name" value="DUF6438"/>
    <property type="match status" value="1"/>
</dbReference>
<accession>A0A372NVK6</accession>
<comment type="caution">
    <text evidence="2">The sequence shown here is derived from an EMBL/GenBank/DDBJ whole genome shotgun (WGS) entry which is preliminary data.</text>
</comment>
<reference evidence="2 3" key="1">
    <citation type="submission" date="2018-08" db="EMBL/GenBank/DDBJ databases">
        <title>Mucilaginibacter sp. MYSH2.</title>
        <authorList>
            <person name="Seo T."/>
        </authorList>
    </citation>
    <scope>NUCLEOTIDE SEQUENCE [LARGE SCALE GENOMIC DNA]</scope>
    <source>
        <strain evidence="2 3">MYSH2</strain>
    </source>
</reference>
<dbReference type="InterPro" id="IPR045497">
    <property type="entry name" value="DUF6438"/>
</dbReference>
<evidence type="ECO:0000313" key="3">
    <source>
        <dbReference type="Proteomes" id="UP000264217"/>
    </source>
</evidence>
<evidence type="ECO:0000313" key="2">
    <source>
        <dbReference type="EMBL" id="RFZ92647.1"/>
    </source>
</evidence>
<keyword evidence="3" id="KW-1185">Reference proteome</keyword>
<dbReference type="OrthoDB" id="799625at2"/>